<evidence type="ECO:0000259" key="1">
    <source>
        <dbReference type="Pfam" id="PF10727"/>
    </source>
</evidence>
<evidence type="ECO:0000313" key="3">
    <source>
        <dbReference type="EMBL" id="MDT9594708.1"/>
    </source>
</evidence>
<dbReference type="InterPro" id="IPR036291">
    <property type="entry name" value="NAD(P)-bd_dom_sf"/>
</dbReference>
<feature type="domain" description="DUF2520" evidence="2">
    <location>
        <begin position="151"/>
        <end position="285"/>
    </location>
</feature>
<organism evidence="3 4">
    <name type="scientific">Nocardioides imazamoxiresistens</name>
    <dbReference type="NCBI Taxonomy" id="3231893"/>
    <lineage>
        <taxon>Bacteria</taxon>
        <taxon>Bacillati</taxon>
        <taxon>Actinomycetota</taxon>
        <taxon>Actinomycetes</taxon>
        <taxon>Propionibacteriales</taxon>
        <taxon>Nocardioidaceae</taxon>
        <taxon>Nocardioides</taxon>
    </lineage>
</organism>
<evidence type="ECO:0000259" key="2">
    <source>
        <dbReference type="Pfam" id="PF10728"/>
    </source>
</evidence>
<sequence length="325" mass="32922">MSSSGTPLSCSGSDAPLRVGAIGAGRVGAVLTRALADAGHHVVAVSGESDASRERAAALLPGVPLAKPSDVARAADLLLLTVPDDMLGNVVQVLAAAGALRPGQLLAHTSGAHGLAVLAPAAAVGARTLALHPALTFTGTATDLPRLRGCAYGVTVAAAERPLAERLVADVGGRPLWVAEEHRALYHAALAHGANHLVTLVAQAREILAAATDRGTGTPGDAAELEAVLRPLLGAALDNALRHGDAALTGPVARGDVATVARHVEELEAHAPQASASYAALARATVDRVTTDGRLLPIRARRLLEVLGGRRSAGRGARPDHEEQS</sequence>
<gene>
    <name evidence="3" type="ORF">RDV89_16600</name>
</gene>
<reference evidence="3 4" key="1">
    <citation type="submission" date="2023-08" db="EMBL/GenBank/DDBJ databases">
        <title>Nocardioides seae sp. nov., a bacterium isolated from a soil.</title>
        <authorList>
            <person name="Wang X."/>
        </authorList>
    </citation>
    <scope>NUCLEOTIDE SEQUENCE [LARGE SCALE GENOMIC DNA]</scope>
    <source>
        <strain evidence="3 4">YZH12</strain>
    </source>
</reference>
<dbReference type="PANTHER" id="PTHR40459:SF1">
    <property type="entry name" value="CONSERVED HYPOTHETICAL ALANINE AND LEUCINE RICH PROTEIN"/>
    <property type="match status" value="1"/>
</dbReference>
<evidence type="ECO:0000313" key="4">
    <source>
        <dbReference type="Proteomes" id="UP001268542"/>
    </source>
</evidence>
<dbReference type="InterPro" id="IPR018931">
    <property type="entry name" value="DUF2520"/>
</dbReference>
<dbReference type="InterPro" id="IPR008927">
    <property type="entry name" value="6-PGluconate_DH-like_C_sf"/>
</dbReference>
<dbReference type="InterPro" id="IPR037108">
    <property type="entry name" value="TM1727-like_C_sf"/>
</dbReference>
<protein>
    <submittedName>
        <fullName evidence="3">DUF2520 domain-containing protein</fullName>
    </submittedName>
</protein>
<proteinExistence type="predicted"/>
<dbReference type="RefSeq" id="WP_315734727.1">
    <property type="nucleotide sequence ID" value="NZ_JAVYII010000008.1"/>
</dbReference>
<dbReference type="InterPro" id="IPR019665">
    <property type="entry name" value="OxRdtase/DH_put_Rossmann_dom"/>
</dbReference>
<dbReference type="Pfam" id="PF10727">
    <property type="entry name" value="Rossmann-like"/>
    <property type="match status" value="1"/>
</dbReference>
<dbReference type="Pfam" id="PF10728">
    <property type="entry name" value="DUF2520"/>
    <property type="match status" value="1"/>
</dbReference>
<dbReference type="EMBL" id="JAVYII010000008">
    <property type="protein sequence ID" value="MDT9594708.1"/>
    <property type="molecule type" value="Genomic_DNA"/>
</dbReference>
<dbReference type="Proteomes" id="UP001268542">
    <property type="component" value="Unassembled WGS sequence"/>
</dbReference>
<dbReference type="SUPFAM" id="SSF51735">
    <property type="entry name" value="NAD(P)-binding Rossmann-fold domains"/>
    <property type="match status" value="1"/>
</dbReference>
<comment type="caution">
    <text evidence="3">The sequence shown here is derived from an EMBL/GenBank/DDBJ whole genome shotgun (WGS) entry which is preliminary data.</text>
</comment>
<dbReference type="SUPFAM" id="SSF48179">
    <property type="entry name" value="6-phosphogluconate dehydrogenase C-terminal domain-like"/>
    <property type="match status" value="1"/>
</dbReference>
<feature type="domain" description="Putative oxidoreductase/dehydrogenase Rossmann-like" evidence="1">
    <location>
        <begin position="14"/>
        <end position="133"/>
    </location>
</feature>
<accession>A0ABU3PZL4</accession>
<dbReference type="PANTHER" id="PTHR40459">
    <property type="entry name" value="CONSERVED HYPOTHETICAL ALANINE AND LEUCINE RICH PROTEIN"/>
    <property type="match status" value="1"/>
</dbReference>
<dbReference type="Gene3D" id="3.40.50.720">
    <property type="entry name" value="NAD(P)-binding Rossmann-like Domain"/>
    <property type="match status" value="1"/>
</dbReference>
<dbReference type="Gene3D" id="1.10.1040.20">
    <property type="entry name" value="ProC-like, C-terminal domain"/>
    <property type="match status" value="1"/>
</dbReference>
<name>A0ABU3PZL4_9ACTN</name>
<keyword evidence="4" id="KW-1185">Reference proteome</keyword>